<dbReference type="AlphaFoldDB" id="K9IZ02"/>
<feature type="compositionally biased region" description="Polar residues" evidence="1">
    <location>
        <begin position="88"/>
        <end position="100"/>
    </location>
</feature>
<name>K9IZ02_DESRO</name>
<feature type="domain" description="UBA" evidence="2">
    <location>
        <begin position="577"/>
        <end position="611"/>
    </location>
</feature>
<proteinExistence type="evidence at transcript level"/>
<protein>
    <submittedName>
        <fullName evidence="3">Putative regulatory solute carrier protein family 1 member 1</fullName>
    </submittedName>
</protein>
<feature type="compositionally biased region" description="Basic and acidic residues" evidence="1">
    <location>
        <begin position="66"/>
        <end position="78"/>
    </location>
</feature>
<reference evidence="3" key="1">
    <citation type="submission" date="2012-11" db="EMBL/GenBank/DDBJ databases">
        <title>The Vampirome: Transcriptome and Proteome Analysis of the Submandibular and Accessory Glands of the Vampire Bat and Vector of Human Rabies, Desmodus rotundus.</title>
        <authorList>
            <person name="Francischetti I.M.B."/>
            <person name="Assumpcao T.C.F."/>
            <person name="Ma D."/>
            <person name="Vicente E.C."/>
            <person name="Ribeiro J.M.C."/>
        </authorList>
    </citation>
    <scope>NUCLEOTIDE SEQUENCE</scope>
    <source>
        <tissue evidence="3">Salivary gland</tissue>
    </source>
</reference>
<evidence type="ECO:0000256" key="1">
    <source>
        <dbReference type="SAM" id="MobiDB-lite"/>
    </source>
</evidence>
<organism evidence="3">
    <name type="scientific">Desmodus rotundus</name>
    <name type="common">Vampire bat</name>
    <dbReference type="NCBI Taxonomy" id="9430"/>
    <lineage>
        <taxon>Eukaryota</taxon>
        <taxon>Metazoa</taxon>
        <taxon>Chordata</taxon>
        <taxon>Craniata</taxon>
        <taxon>Vertebrata</taxon>
        <taxon>Euteleostomi</taxon>
        <taxon>Mammalia</taxon>
        <taxon>Eutheria</taxon>
        <taxon>Laurasiatheria</taxon>
        <taxon>Chiroptera</taxon>
        <taxon>Yangochiroptera</taxon>
        <taxon>Phyllostomidae</taxon>
        <taxon>Desmodontinae</taxon>
        <taxon>Desmodus</taxon>
    </lineage>
</organism>
<evidence type="ECO:0000259" key="2">
    <source>
        <dbReference type="PROSITE" id="PS50030"/>
    </source>
</evidence>
<dbReference type="PANTHER" id="PTHR15397">
    <property type="entry name" value="SODIUM-GLUCOSE COTRANSPORTER REGULATORY PROTEIN -RELATED"/>
    <property type="match status" value="1"/>
</dbReference>
<sequence length="617" mass="65464">MSSLPTSDGCGHPARPSGQSPEIGNPAGLAHPVSASVCPVKPSDPDSMEPAAGKASDSAEFQIASETKEHLPPQDLADHAPSAGGALTAQSPAARVQNSPEEAAAADHLQKSAERSTQSLQSHLHTRQEVSVTTTRMQETQRFLGEEGWHPACQDLRQVTGLQRHEEPENEQLEVVPQSVPRDQEYLCITGDRELLGERQQNQPKCVDAEAAVKGDRLQLTVDFPCAQRDRLPPECFDCSNSETLMEVDTVEQSLVAVLNSADGQNAHVKNISASDTTLDTPSMEVETSKCNTSSEILSNSISTQNLQFPGSNVGMSGINKECGNCSPSASLCGSCQPCVEAAEGPCPSITAALKELHGLLVTSGKPASEHTSEEVTCQSKTVTEGQTGLGIFSERWIQNEQLAAPQNEQCPQVSFRQATSASVKTEKLTDTSPGSGIEDVENTNFRGPGDGLLTDKKGVPKSRESVNESSAVTLASDKTSNQLHCTLSVEISPRLLAGEEDALNQTSEQTKSLSSDFILVTGLGQGTQNPVTDRPEAREDVCPEATGPLLDFEPPTSCPSSGPSILPPFIFPAADIDRILRAGFTMQEALGALHRVDGNADLALLILLAKNIVVPT</sequence>
<dbReference type="PANTHER" id="PTHR15397:SF3">
    <property type="entry name" value="DNA DAMAGE INDUCIBLE 1 HOMOLOG 2"/>
    <property type="match status" value="1"/>
</dbReference>
<feature type="compositionally biased region" description="Polar residues" evidence="1">
    <location>
        <begin position="115"/>
        <end position="136"/>
    </location>
</feature>
<dbReference type="EMBL" id="GABZ01005039">
    <property type="protein sequence ID" value="JAA48486.1"/>
    <property type="molecule type" value="mRNA"/>
</dbReference>
<dbReference type="PROSITE" id="PS50030">
    <property type="entry name" value="UBA"/>
    <property type="match status" value="1"/>
</dbReference>
<feature type="region of interest" description="Disordered" evidence="1">
    <location>
        <begin position="1"/>
        <end position="136"/>
    </location>
</feature>
<feature type="region of interest" description="Disordered" evidence="1">
    <location>
        <begin position="408"/>
        <end position="474"/>
    </location>
</feature>
<accession>K9IZ02</accession>
<dbReference type="SMART" id="SM00165">
    <property type="entry name" value="UBA"/>
    <property type="match status" value="1"/>
</dbReference>
<dbReference type="InterPro" id="IPR015940">
    <property type="entry name" value="UBA"/>
</dbReference>
<feature type="compositionally biased region" description="Polar residues" evidence="1">
    <location>
        <begin position="408"/>
        <end position="424"/>
    </location>
</feature>
<evidence type="ECO:0000313" key="3">
    <source>
        <dbReference type="EMBL" id="JAA48486.1"/>
    </source>
</evidence>
<feature type="compositionally biased region" description="Basic and acidic residues" evidence="1">
    <location>
        <begin position="454"/>
        <end position="467"/>
    </location>
</feature>